<keyword evidence="9" id="KW-0804">Transcription</keyword>
<dbReference type="Pfam" id="PF25491">
    <property type="entry name" value="CCHC_BCL-11A"/>
    <property type="match status" value="1"/>
</dbReference>
<evidence type="ECO:0000256" key="10">
    <source>
        <dbReference type="ARBA" id="ARBA00023242"/>
    </source>
</evidence>
<keyword evidence="3" id="KW-0479">Metal-binding</keyword>
<evidence type="ECO:0000256" key="12">
    <source>
        <dbReference type="SAM" id="MobiDB-lite"/>
    </source>
</evidence>
<feature type="region of interest" description="Disordered" evidence="12">
    <location>
        <begin position="56"/>
        <end position="79"/>
    </location>
</feature>
<dbReference type="PANTHER" id="PTHR45993:SF8">
    <property type="entry name" value="ZINC FINGER PROTEIN 296"/>
    <property type="match status" value="1"/>
</dbReference>
<keyword evidence="6" id="KW-0862">Zinc</keyword>
<comment type="subcellular location">
    <subcellularLocation>
        <location evidence="1">Nucleus</location>
    </subcellularLocation>
</comment>
<dbReference type="AlphaFoldDB" id="A0A8D3E2I8"/>
<keyword evidence="5 11" id="KW-0863">Zinc-finger</keyword>
<proteinExistence type="predicted"/>
<evidence type="ECO:0000256" key="9">
    <source>
        <dbReference type="ARBA" id="ARBA00023163"/>
    </source>
</evidence>
<dbReference type="Proteomes" id="UP000694558">
    <property type="component" value="Chromosome 3"/>
</dbReference>
<dbReference type="GO" id="GO:0008270">
    <property type="term" value="F:zinc ion binding"/>
    <property type="evidence" value="ECO:0007669"/>
    <property type="project" value="UniProtKB-KW"/>
</dbReference>
<dbReference type="PROSITE" id="PS00028">
    <property type="entry name" value="ZINC_FINGER_C2H2_1"/>
    <property type="match status" value="1"/>
</dbReference>
<evidence type="ECO:0000256" key="3">
    <source>
        <dbReference type="ARBA" id="ARBA00022723"/>
    </source>
</evidence>
<evidence type="ECO:0000256" key="6">
    <source>
        <dbReference type="ARBA" id="ARBA00022833"/>
    </source>
</evidence>
<evidence type="ECO:0000259" key="13">
    <source>
        <dbReference type="PROSITE" id="PS50157"/>
    </source>
</evidence>
<evidence type="ECO:0000256" key="11">
    <source>
        <dbReference type="PROSITE-ProRule" id="PRU00042"/>
    </source>
</evidence>
<evidence type="ECO:0000256" key="1">
    <source>
        <dbReference type="ARBA" id="ARBA00004123"/>
    </source>
</evidence>
<organism evidence="14 15">
    <name type="scientific">Scophthalmus maximus</name>
    <name type="common">Turbot</name>
    <name type="synonym">Psetta maxima</name>
    <dbReference type="NCBI Taxonomy" id="52904"/>
    <lineage>
        <taxon>Eukaryota</taxon>
        <taxon>Metazoa</taxon>
        <taxon>Chordata</taxon>
        <taxon>Craniata</taxon>
        <taxon>Vertebrata</taxon>
        <taxon>Euteleostomi</taxon>
        <taxon>Actinopterygii</taxon>
        <taxon>Neopterygii</taxon>
        <taxon>Teleostei</taxon>
        <taxon>Neoteleostei</taxon>
        <taxon>Acanthomorphata</taxon>
        <taxon>Carangaria</taxon>
        <taxon>Pleuronectiformes</taxon>
        <taxon>Pleuronectoidei</taxon>
        <taxon>Scophthalmidae</taxon>
        <taxon>Scophthalmus</taxon>
    </lineage>
</organism>
<name>A0A8D3E2I8_SCOMX</name>
<keyword evidence="4" id="KW-0677">Repeat</keyword>
<evidence type="ECO:0000313" key="14">
    <source>
        <dbReference type="Ensembl" id="ENSSMAP00000065997.1"/>
    </source>
</evidence>
<keyword evidence="10" id="KW-0539">Nucleus</keyword>
<dbReference type="InterPro" id="IPR057448">
    <property type="entry name" value="BCL-11A_Znf_CCHC"/>
</dbReference>
<evidence type="ECO:0000313" key="15">
    <source>
        <dbReference type="Proteomes" id="UP000694558"/>
    </source>
</evidence>
<keyword evidence="7" id="KW-0832">Ubl conjugation</keyword>
<dbReference type="GeneTree" id="ENSGT00970000198420"/>
<dbReference type="Ensembl" id="ENSSMAT00000064611.1">
    <property type="protein sequence ID" value="ENSSMAP00000065997.1"/>
    <property type="gene ID" value="ENSSMAG00000021608.1"/>
</dbReference>
<dbReference type="GO" id="GO:0045944">
    <property type="term" value="P:positive regulation of transcription by RNA polymerase II"/>
    <property type="evidence" value="ECO:0007669"/>
    <property type="project" value="TreeGrafter"/>
</dbReference>
<evidence type="ECO:0000256" key="4">
    <source>
        <dbReference type="ARBA" id="ARBA00022737"/>
    </source>
</evidence>
<sequence length="199" mass="21557">MVDCTGSSDEPTPPLLQVQAPDEGRDLLTCGQCSQAFPLGHILAFIQHKQGGCRSRSQAQNASATPPSPANRAQQRVAQAKPGPGFIELRRGEPSYFTCQQCEGVFPSAWALLQHAQHTHSFSIYQEDMEGAADMRGGEGLTEHKPAAATLDPRHLSQALASAFQPSSRPLFSRRGTQQPCCSCLHVKPPAETRCLSFF</sequence>
<dbReference type="InterPro" id="IPR013087">
    <property type="entry name" value="Znf_C2H2_type"/>
</dbReference>
<reference evidence="14" key="1">
    <citation type="submission" date="2023-05" db="EMBL/GenBank/DDBJ databases">
        <title>High-quality long-read genome of Scophthalmus maximus.</title>
        <authorList>
            <person name="Lien S."/>
            <person name="Martinez P."/>
        </authorList>
    </citation>
    <scope>NUCLEOTIDE SEQUENCE [LARGE SCALE GENOMIC DNA]</scope>
</reference>
<keyword evidence="8" id="KW-0805">Transcription regulation</keyword>
<dbReference type="GO" id="GO:0005634">
    <property type="term" value="C:nucleus"/>
    <property type="evidence" value="ECO:0007669"/>
    <property type="project" value="UniProtKB-SubCell"/>
</dbReference>
<keyword evidence="2" id="KW-1017">Isopeptide bond</keyword>
<feature type="compositionally biased region" description="Polar residues" evidence="12">
    <location>
        <begin position="56"/>
        <end position="77"/>
    </location>
</feature>
<accession>A0A8D3E2I8</accession>
<evidence type="ECO:0000256" key="5">
    <source>
        <dbReference type="ARBA" id="ARBA00022771"/>
    </source>
</evidence>
<evidence type="ECO:0000256" key="2">
    <source>
        <dbReference type="ARBA" id="ARBA00022499"/>
    </source>
</evidence>
<dbReference type="GO" id="GO:0003700">
    <property type="term" value="F:DNA-binding transcription factor activity"/>
    <property type="evidence" value="ECO:0007669"/>
    <property type="project" value="TreeGrafter"/>
</dbReference>
<dbReference type="PROSITE" id="PS50157">
    <property type="entry name" value="ZINC_FINGER_C2H2_2"/>
    <property type="match status" value="1"/>
</dbReference>
<dbReference type="GO" id="GO:0000978">
    <property type="term" value="F:RNA polymerase II cis-regulatory region sequence-specific DNA binding"/>
    <property type="evidence" value="ECO:0007669"/>
    <property type="project" value="TreeGrafter"/>
</dbReference>
<feature type="domain" description="C2H2-type" evidence="13">
    <location>
        <begin position="97"/>
        <end position="121"/>
    </location>
</feature>
<evidence type="ECO:0000256" key="7">
    <source>
        <dbReference type="ARBA" id="ARBA00022843"/>
    </source>
</evidence>
<reference evidence="14" key="2">
    <citation type="submission" date="2025-08" db="UniProtKB">
        <authorList>
            <consortium name="Ensembl"/>
        </authorList>
    </citation>
    <scope>IDENTIFICATION</scope>
</reference>
<dbReference type="InterPro" id="IPR051497">
    <property type="entry name" value="Dev/Hematopoietic_TF"/>
</dbReference>
<protein>
    <recommendedName>
        <fullName evidence="13">C2H2-type domain-containing protein</fullName>
    </recommendedName>
</protein>
<evidence type="ECO:0000256" key="8">
    <source>
        <dbReference type="ARBA" id="ARBA00023015"/>
    </source>
</evidence>
<dbReference type="PANTHER" id="PTHR45993">
    <property type="entry name" value="B-CELL LYMPHOMA/LEUKEMIA 11"/>
    <property type="match status" value="1"/>
</dbReference>